<accession>A0A267MJ26</accession>
<dbReference type="SUPFAM" id="SSF53850">
    <property type="entry name" value="Periplasmic binding protein-like II"/>
    <property type="match status" value="1"/>
</dbReference>
<feature type="domain" description="PAC" evidence="3">
    <location>
        <begin position="210"/>
        <end position="262"/>
    </location>
</feature>
<keyword evidence="2" id="KW-1133">Transmembrane helix</keyword>
<dbReference type="NCBIfam" id="TIGR00254">
    <property type="entry name" value="GGDEF"/>
    <property type="match status" value="1"/>
</dbReference>
<feature type="coiled-coil region" evidence="1">
    <location>
        <begin position="89"/>
        <end position="144"/>
    </location>
</feature>
<feature type="domain" description="EAL" evidence="4">
    <location>
        <begin position="432"/>
        <end position="682"/>
    </location>
</feature>
<dbReference type="InterPro" id="IPR035965">
    <property type="entry name" value="PAS-like_dom_sf"/>
</dbReference>
<dbReference type="InterPro" id="IPR000160">
    <property type="entry name" value="GGDEF_dom"/>
</dbReference>
<organism evidence="6 7">
    <name type="scientific">Anaeromicrobium sediminis</name>
    <dbReference type="NCBI Taxonomy" id="1478221"/>
    <lineage>
        <taxon>Bacteria</taxon>
        <taxon>Bacillati</taxon>
        <taxon>Bacillota</taxon>
        <taxon>Clostridia</taxon>
        <taxon>Peptostreptococcales</taxon>
        <taxon>Thermotaleaceae</taxon>
        <taxon>Anaeromicrobium</taxon>
    </lineage>
</organism>
<evidence type="ECO:0000259" key="4">
    <source>
        <dbReference type="PROSITE" id="PS50883"/>
    </source>
</evidence>
<dbReference type="AlphaFoldDB" id="A0A267MJ26"/>
<keyword evidence="2" id="KW-0812">Transmembrane</keyword>
<dbReference type="Pfam" id="PF00563">
    <property type="entry name" value="EAL"/>
    <property type="match status" value="1"/>
</dbReference>
<comment type="caution">
    <text evidence="6">The sequence shown here is derived from an EMBL/GenBank/DDBJ whole genome shotgun (WGS) entry which is preliminary data.</text>
</comment>
<evidence type="ECO:0000259" key="5">
    <source>
        <dbReference type="PROSITE" id="PS50887"/>
    </source>
</evidence>
<evidence type="ECO:0000313" key="7">
    <source>
        <dbReference type="Proteomes" id="UP000216024"/>
    </source>
</evidence>
<feature type="domain" description="GGDEF" evidence="5">
    <location>
        <begin position="290"/>
        <end position="423"/>
    </location>
</feature>
<dbReference type="InterPro" id="IPR029787">
    <property type="entry name" value="Nucleotide_cyclase"/>
</dbReference>
<dbReference type="CDD" id="cd01948">
    <property type="entry name" value="EAL"/>
    <property type="match status" value="1"/>
</dbReference>
<dbReference type="Gene3D" id="3.30.450.20">
    <property type="entry name" value="PAS domain"/>
    <property type="match status" value="1"/>
</dbReference>
<dbReference type="InterPro" id="IPR035919">
    <property type="entry name" value="EAL_sf"/>
</dbReference>
<dbReference type="NCBIfam" id="TIGR00229">
    <property type="entry name" value="sensory_box"/>
    <property type="match status" value="1"/>
</dbReference>
<dbReference type="SUPFAM" id="SSF141868">
    <property type="entry name" value="EAL domain-like"/>
    <property type="match status" value="1"/>
</dbReference>
<dbReference type="Pfam" id="PF00990">
    <property type="entry name" value="GGDEF"/>
    <property type="match status" value="1"/>
</dbReference>
<feature type="transmembrane region" description="Helical" evidence="2">
    <location>
        <begin position="50"/>
        <end position="71"/>
    </location>
</feature>
<name>A0A267MJ26_9FIRM</name>
<proteinExistence type="predicted"/>
<dbReference type="Gene3D" id="3.20.20.450">
    <property type="entry name" value="EAL domain"/>
    <property type="match status" value="1"/>
</dbReference>
<evidence type="ECO:0000313" key="6">
    <source>
        <dbReference type="EMBL" id="PAB59594.1"/>
    </source>
</evidence>
<evidence type="ECO:0000259" key="3">
    <source>
        <dbReference type="PROSITE" id="PS50113"/>
    </source>
</evidence>
<dbReference type="SUPFAM" id="SSF55073">
    <property type="entry name" value="Nucleotide cyclase"/>
    <property type="match status" value="1"/>
</dbReference>
<dbReference type="PROSITE" id="PS50883">
    <property type="entry name" value="EAL"/>
    <property type="match status" value="1"/>
</dbReference>
<dbReference type="PANTHER" id="PTHR44757">
    <property type="entry name" value="DIGUANYLATE CYCLASE DGCP"/>
    <property type="match status" value="1"/>
</dbReference>
<dbReference type="PROSITE" id="PS50887">
    <property type="entry name" value="GGDEF"/>
    <property type="match status" value="1"/>
</dbReference>
<evidence type="ECO:0000256" key="2">
    <source>
        <dbReference type="SAM" id="Phobius"/>
    </source>
</evidence>
<dbReference type="InterPro" id="IPR001633">
    <property type="entry name" value="EAL_dom"/>
</dbReference>
<dbReference type="InterPro" id="IPR000700">
    <property type="entry name" value="PAS-assoc_C"/>
</dbReference>
<sequence>MAVQKDNEDLLFTLNAGLKILKATGEYEKIYDKWLGVYEEKRLWDEVKEYTWLIGLIMVVLILLVFGIFTLRRIVALRTKELVSANKFLRENQEKLNASNEEIAAAYQQLTASEEELRAQYDEIQSYTEKLENLKQKYQIAIQGTDSVVWEYNLEDRSIYLSEEFKDAYGISLKEKENIHEVLNRLLRKEEKEKLIGEFIAYIQGEKEEIYSQVRIKGKNNNLQWILIRGKGVFNENKNLKVINGIILDITKLKEKEKYIEHLAYHDTLTDLPNRLKFMEKLEREINENKVGAIMLLDIDNFKEINDTLGHVYGDKVLKKVAEELLDMKDEKLFISRFGGDEFLFLIEGEKDVIEIENYAKRILDILKKNIIIGENQIHISCSIGITLYPFDSNDVNQIIMNADVAMYMVKDFGKSSYMFFNRHMVDRVKRKIEIEKMLREAIKEDGFKVLYQPQVSVFTGEIVGFEALLRMKKNPISPAVFIPIAEETSMIMDIGRWVAKEVIKQIGIWKKKGLNIKPIAINFSAKQLNDLSYIDFLQDILRKEDVETKYIDIEITESIFLEKKDETIEFLDQLKSLGIGIALDDFGTGYSSLSYLTFLPVDKIKLDKSLNDKFLELKSISVMDSIISLAHSLNLKVVAEGIEDMEQYKRLKVGKCNYIQGYLFSKPLEVEEVEEIHNYNFLQNK</sequence>
<keyword evidence="2" id="KW-0472">Membrane</keyword>
<dbReference type="SUPFAM" id="SSF55785">
    <property type="entry name" value="PYP-like sensor domain (PAS domain)"/>
    <property type="match status" value="1"/>
</dbReference>
<gene>
    <name evidence="6" type="ORF">CCE28_10240</name>
</gene>
<reference evidence="6 7" key="1">
    <citation type="submission" date="2017-06" db="EMBL/GenBank/DDBJ databases">
        <title>Draft genome sequence of anaerobic fermentative bacterium Anaeromicrobium sediminis DY2726D isolated from West Pacific Ocean sediments.</title>
        <authorList>
            <person name="Zeng X."/>
        </authorList>
    </citation>
    <scope>NUCLEOTIDE SEQUENCE [LARGE SCALE GENOMIC DNA]</scope>
    <source>
        <strain evidence="6 7">DY2726D</strain>
    </source>
</reference>
<dbReference type="SMART" id="SM00267">
    <property type="entry name" value="GGDEF"/>
    <property type="match status" value="1"/>
</dbReference>
<dbReference type="InterPro" id="IPR000014">
    <property type="entry name" value="PAS"/>
</dbReference>
<dbReference type="InterPro" id="IPR052155">
    <property type="entry name" value="Biofilm_reg_signaling"/>
</dbReference>
<protein>
    <recommendedName>
        <fullName evidence="8">Diguanylate cyclase</fullName>
    </recommendedName>
</protein>
<dbReference type="Gene3D" id="3.40.190.10">
    <property type="entry name" value="Periplasmic binding protein-like II"/>
    <property type="match status" value="1"/>
</dbReference>
<dbReference type="PROSITE" id="PS50113">
    <property type="entry name" value="PAC"/>
    <property type="match status" value="1"/>
</dbReference>
<dbReference type="SMART" id="SM00052">
    <property type="entry name" value="EAL"/>
    <property type="match status" value="1"/>
</dbReference>
<evidence type="ECO:0000256" key="1">
    <source>
        <dbReference type="SAM" id="Coils"/>
    </source>
</evidence>
<dbReference type="CDD" id="cd01949">
    <property type="entry name" value="GGDEF"/>
    <property type="match status" value="1"/>
</dbReference>
<evidence type="ECO:0008006" key="8">
    <source>
        <dbReference type="Google" id="ProtNLM"/>
    </source>
</evidence>
<dbReference type="Gene3D" id="3.30.70.270">
    <property type="match status" value="1"/>
</dbReference>
<dbReference type="Proteomes" id="UP000216024">
    <property type="component" value="Unassembled WGS sequence"/>
</dbReference>
<dbReference type="InterPro" id="IPR043128">
    <property type="entry name" value="Rev_trsase/Diguanyl_cyclase"/>
</dbReference>
<keyword evidence="7" id="KW-1185">Reference proteome</keyword>
<dbReference type="EMBL" id="NIBG01000007">
    <property type="protein sequence ID" value="PAB59594.1"/>
    <property type="molecule type" value="Genomic_DNA"/>
</dbReference>
<keyword evidence="1" id="KW-0175">Coiled coil</keyword>
<dbReference type="PANTHER" id="PTHR44757:SF2">
    <property type="entry name" value="BIOFILM ARCHITECTURE MAINTENANCE PROTEIN MBAA"/>
    <property type="match status" value="1"/>
</dbReference>